<accession>A0ABM5QPF2</accession>
<keyword evidence="2" id="KW-0808">Transferase</keyword>
<dbReference type="Pfam" id="PF08241">
    <property type="entry name" value="Methyltransf_11"/>
    <property type="match status" value="1"/>
</dbReference>
<feature type="domain" description="Methyltransferase type 11" evidence="1">
    <location>
        <begin position="76"/>
        <end position="165"/>
    </location>
</feature>
<dbReference type="Gene3D" id="3.40.50.150">
    <property type="entry name" value="Vaccinia Virus protein VP39"/>
    <property type="match status" value="1"/>
</dbReference>
<reference evidence="2 3" key="1">
    <citation type="submission" date="2014-07" db="EMBL/GenBank/DDBJ databases">
        <title>Complete genome sequence of Corynebacterium atypicum DSM 44849: identifiction of the mycolic acid biosynthesis genes.</title>
        <authorList>
            <person name="Tippelt A."/>
            <person name="Mollmann S."/>
            <person name="Albersmeier A."/>
            <person name="Jaenicke S."/>
            <person name="Ruckert C."/>
            <person name="Tauch A."/>
        </authorList>
    </citation>
    <scope>NUCLEOTIDE SEQUENCE [LARGE SCALE GENOMIC DNA]</scope>
    <source>
        <strain evidence="2 3">R2070</strain>
    </source>
</reference>
<keyword evidence="3" id="KW-1185">Reference proteome</keyword>
<dbReference type="InterPro" id="IPR029063">
    <property type="entry name" value="SAM-dependent_MTases_sf"/>
</dbReference>
<dbReference type="CDD" id="cd02440">
    <property type="entry name" value="AdoMet_MTases"/>
    <property type="match status" value="1"/>
</dbReference>
<evidence type="ECO:0000313" key="3">
    <source>
        <dbReference type="Proteomes" id="UP000028504"/>
    </source>
</evidence>
<dbReference type="SUPFAM" id="SSF53335">
    <property type="entry name" value="S-adenosyl-L-methionine-dependent methyltransferases"/>
    <property type="match status" value="1"/>
</dbReference>
<dbReference type="InterPro" id="IPR013216">
    <property type="entry name" value="Methyltransf_11"/>
</dbReference>
<dbReference type="GO" id="GO:0032259">
    <property type="term" value="P:methylation"/>
    <property type="evidence" value="ECO:0007669"/>
    <property type="project" value="UniProtKB-KW"/>
</dbReference>
<sequence>MRLAATRKRATLIRALGLLRDVGVEQSDPQRFYSHLGEDTAGMLSALLIDAAFSGRTSCARRGRGSGNPLRGLRVLDVGGGPGFFERAFSRRGARYFSVEPDVGEMTSAGLELRRCVRGSGTQLPFSPGVFDLAYSSNVAEHVPDPGLLAQELLRVTRPGGLCVISYTIWLGPFGGHETGLWEHYLGGYFARRRYVKKHGHEPKNRFGESLFAVSCAAGMRWARQAEARGEAEVLGLFPRYHPSWAWWVAKVSVLREFLVSNLVIALRRRR</sequence>
<dbReference type="RefSeq" id="WP_038607005.1">
    <property type="nucleotide sequence ID" value="NZ_CP008944.1"/>
</dbReference>
<evidence type="ECO:0000313" key="2">
    <source>
        <dbReference type="EMBL" id="AIG64804.1"/>
    </source>
</evidence>
<evidence type="ECO:0000259" key="1">
    <source>
        <dbReference type="Pfam" id="PF08241"/>
    </source>
</evidence>
<keyword evidence="2" id="KW-0489">Methyltransferase</keyword>
<organism evidence="2 3">
    <name type="scientific">Corynebacterium atypicum</name>
    <dbReference type="NCBI Taxonomy" id="191610"/>
    <lineage>
        <taxon>Bacteria</taxon>
        <taxon>Bacillati</taxon>
        <taxon>Actinomycetota</taxon>
        <taxon>Actinomycetes</taxon>
        <taxon>Mycobacteriales</taxon>
        <taxon>Corynebacteriaceae</taxon>
        <taxon>Corynebacterium</taxon>
    </lineage>
</organism>
<dbReference type="Proteomes" id="UP000028504">
    <property type="component" value="Chromosome"/>
</dbReference>
<dbReference type="EMBL" id="CP008944">
    <property type="protein sequence ID" value="AIG64804.1"/>
    <property type="molecule type" value="Genomic_DNA"/>
</dbReference>
<protein>
    <submittedName>
        <fullName evidence="2">SAM-dependent methyltransferase</fullName>
    </submittedName>
</protein>
<name>A0ABM5QPF2_9CORY</name>
<dbReference type="GO" id="GO:0008168">
    <property type="term" value="F:methyltransferase activity"/>
    <property type="evidence" value="ECO:0007669"/>
    <property type="project" value="UniProtKB-KW"/>
</dbReference>
<proteinExistence type="predicted"/>
<gene>
    <name evidence="2" type="ORF">CATYP_09855</name>
</gene>